<sequence>MSGNRVVRVAAAGGWAAGYEIAPRLVLTAAHAVAAVGSPVAVSRAGEFTDHPGHVVWRGTPEDPAGNDRSGTDAALVRVSAEDWEPAPPGRTLWGRIVGDGESVLWRATGFPHSEERCRESEQAEGKISPLSGLVGGMYVLDCTTFRDRGPDDSSWRGMSGAAVLCGDFVVGVVVRDVPDRVPARLEAERAVTLLRDGTFLAALERYGAPGPHVPQPVEYAALADPDHHAGTRHAPRSAVELLHPGRAIVPFHGREEELSALAAWAERADGEVAVVHAPGGRGKTRLVVELSRRLGAKWSFLWLRPGERMDARTRAPGLPLMVVVDGADGRVEETRSVLEFASRYREAPVKAVLLARSAGGWLEEVAGDSLHRGSVLSTALVRELPELPPAGPDDHLAAARALAAGLAALPGSGKRRWKKLAKRIPQPAPHSASGSPLTLHMTALVHLLDAAQGVAATTGDASAVEKRLLEHERAHWLGTARAHRLCPPLLWGVLEDAVAAVVALGPHGRHETAAVLGRVLGDGTAAGARAVHAWIRTALPTDGDAVGHLHPDRLAERLVGERFRDHPDLVDALLPTATPAQATRFLTLVTRASVRHAGPGTGELTDWCLRHPAVLGPAAVALAPRLEEPAPLLSALRALVDRPGAELGELEELAAAVPPSTHLLAPWALRLHRRIVDVHRLRAAADPAARPGLAVALRELSKRLSSMGEREESLRAVEEAHGLWREIPADHPRHRAERGACRVNASIFLTAAERRREAYQAAVEGADLLRAALRPDDPASRVDLVKALDTLMLAAGALGDHDTAWRVCEESGELCEAVWRDDPTAHTPLLVNHLNNRAIVAMGSGRRDVALAAVRRAVEMQRRLAADAPDAHLPGLALVLATASSAAQLAGLPREALEKIRESVTIRRRLAKARPRAYLADLASALNSLAIDLDNLGHRAEALDAAEESVRLYRELADEQPHVHTPGLALALNTLALKRQANGYRRRAHRVAQQSVHGYRELAEREPGGFRGHLAMSLATLAGTLKSEDGGPDTARAADCLREAVGILRDLFRTAPGAHLPDLANCLNNLAGAYVLLGDPRKALETVQEAMELNGAAEGDLPAAFAEPMLRNWLTAFRCHSDLGDFEGARHAGEEALARLRTLSVEAPSRYETDLWAVLSGSAALLWFSGEREESVRRSREALDIKDRWVGRDPDRHRAEQAEALEAYARQLWLLGRTAEASAAADEARAHRRADHLRRGDDTTRLALARADALLAELLEARGRWPDALAPAQDALAVLRAHHASNPPGLRADLSGVLVRQAGLLWRAGDLPGALSAVEEAVAVARTGVEPPPADFAAGSALLHRALLRSEAAASDTARAGASLSLLAEAVGFCEALPEDPSAELLLAGALTAFGTYAVTVPGREAEGVVANGRAVDVLRRHVDAFPFLASALADSLAEQARGFAVTGRAREAVEAADDAVRRARLLASQDPHAHREVLANALAASARSRLAADGPSAAARADSTEAVALFRALAREQPLAVARRAVEAQEVHDRLHA</sequence>
<dbReference type="SMART" id="SM00028">
    <property type="entry name" value="TPR"/>
    <property type="match status" value="4"/>
</dbReference>
<dbReference type="PANTHER" id="PTHR19959">
    <property type="entry name" value="KINESIN LIGHT CHAIN"/>
    <property type="match status" value="1"/>
</dbReference>
<proteinExistence type="predicted"/>
<evidence type="ECO:0000313" key="1">
    <source>
        <dbReference type="EMBL" id="MDT9682807.1"/>
    </source>
</evidence>
<dbReference type="SUPFAM" id="SSF48452">
    <property type="entry name" value="TPR-like"/>
    <property type="match status" value="3"/>
</dbReference>
<organism evidence="1 2">
    <name type="scientific">Streptomyces tamarix</name>
    <dbReference type="NCBI Taxonomy" id="3078565"/>
    <lineage>
        <taxon>Bacteria</taxon>
        <taxon>Bacillati</taxon>
        <taxon>Actinomycetota</taxon>
        <taxon>Actinomycetes</taxon>
        <taxon>Kitasatosporales</taxon>
        <taxon>Streptomycetaceae</taxon>
        <taxon>Streptomyces</taxon>
    </lineage>
</organism>
<gene>
    <name evidence="1" type="ORF">RND61_12100</name>
</gene>
<dbReference type="Gene3D" id="1.25.40.10">
    <property type="entry name" value="Tetratricopeptide repeat domain"/>
    <property type="match status" value="4"/>
</dbReference>
<dbReference type="RefSeq" id="WP_315877887.1">
    <property type="nucleotide sequence ID" value="NZ_JAWCTQ010000012.1"/>
</dbReference>
<dbReference type="InterPro" id="IPR019734">
    <property type="entry name" value="TPR_rpt"/>
</dbReference>
<comment type="caution">
    <text evidence="1">The sequence shown here is derived from an EMBL/GenBank/DDBJ whole genome shotgun (WGS) entry which is preliminary data.</text>
</comment>
<dbReference type="SUPFAM" id="SSF50494">
    <property type="entry name" value="Trypsin-like serine proteases"/>
    <property type="match status" value="1"/>
</dbReference>
<dbReference type="InterPro" id="IPR009003">
    <property type="entry name" value="Peptidase_S1_PA"/>
</dbReference>
<reference evidence="1 2" key="1">
    <citation type="submission" date="2023-09" db="EMBL/GenBank/DDBJ databases">
        <title>Streptomyces sp. nov.: A antagonism against Alternaria gaisen Producing Streptochlin, Isolated from Tamarix root soil.</title>
        <authorList>
            <person name="Chen Y."/>
        </authorList>
    </citation>
    <scope>NUCLEOTIDE SEQUENCE [LARGE SCALE GENOMIC DNA]</scope>
    <source>
        <strain evidence="1 2">TRM76323</strain>
    </source>
</reference>
<name>A0ABU3QK88_9ACTN</name>
<accession>A0ABU3QK88</accession>
<dbReference type="EMBL" id="JAWCTQ010000012">
    <property type="protein sequence ID" value="MDT9682807.1"/>
    <property type="molecule type" value="Genomic_DNA"/>
</dbReference>
<dbReference type="Pfam" id="PF13374">
    <property type="entry name" value="TPR_10"/>
    <property type="match status" value="1"/>
</dbReference>
<dbReference type="InterPro" id="IPR011990">
    <property type="entry name" value="TPR-like_helical_dom_sf"/>
</dbReference>
<keyword evidence="2" id="KW-1185">Reference proteome</keyword>
<evidence type="ECO:0000313" key="2">
    <source>
        <dbReference type="Proteomes" id="UP001250181"/>
    </source>
</evidence>
<dbReference type="Proteomes" id="UP001250181">
    <property type="component" value="Unassembled WGS sequence"/>
</dbReference>
<protein>
    <submittedName>
        <fullName evidence="1">Tetratricopeptide repeat protein</fullName>
    </submittedName>
</protein>
<dbReference type="PANTHER" id="PTHR19959:SF119">
    <property type="entry name" value="FUNGAL LIPASE-LIKE DOMAIN-CONTAINING PROTEIN"/>
    <property type="match status" value="1"/>
</dbReference>